<feature type="domain" description="ABM" evidence="1">
    <location>
        <begin position="7"/>
        <end position="78"/>
    </location>
</feature>
<evidence type="ECO:0000313" key="3">
    <source>
        <dbReference type="Proteomes" id="UP000680750"/>
    </source>
</evidence>
<dbReference type="InterPro" id="IPR011008">
    <property type="entry name" value="Dimeric_a/b-barrel"/>
</dbReference>
<dbReference type="InterPro" id="IPR007138">
    <property type="entry name" value="ABM_dom"/>
</dbReference>
<dbReference type="KEGG" id="aser:Asera_29420"/>
<dbReference type="EMBL" id="AP023354">
    <property type="protein sequence ID" value="BCJ28834.1"/>
    <property type="molecule type" value="Genomic_DNA"/>
</dbReference>
<evidence type="ECO:0000259" key="1">
    <source>
        <dbReference type="Pfam" id="PF03992"/>
    </source>
</evidence>
<dbReference type="AlphaFoldDB" id="A0A810L0B0"/>
<keyword evidence="3" id="KW-1185">Reference proteome</keyword>
<dbReference type="Pfam" id="PF03992">
    <property type="entry name" value="ABM"/>
    <property type="match status" value="1"/>
</dbReference>
<name>A0A810L0B0_9ACTN</name>
<accession>A0A810L0B0</accession>
<organism evidence="2 3">
    <name type="scientific">Actinocatenispora sera</name>
    <dbReference type="NCBI Taxonomy" id="390989"/>
    <lineage>
        <taxon>Bacteria</taxon>
        <taxon>Bacillati</taxon>
        <taxon>Actinomycetota</taxon>
        <taxon>Actinomycetes</taxon>
        <taxon>Micromonosporales</taxon>
        <taxon>Micromonosporaceae</taxon>
        <taxon>Actinocatenispora</taxon>
    </lineage>
</organism>
<gene>
    <name evidence="2" type="ORF">Asera_29420</name>
</gene>
<dbReference type="Proteomes" id="UP000680750">
    <property type="component" value="Chromosome"/>
</dbReference>
<evidence type="ECO:0000313" key="2">
    <source>
        <dbReference type="EMBL" id="BCJ28834.1"/>
    </source>
</evidence>
<dbReference type="SUPFAM" id="SSF54909">
    <property type="entry name" value="Dimeric alpha+beta barrel"/>
    <property type="match status" value="1"/>
</dbReference>
<protein>
    <recommendedName>
        <fullName evidence="1">ABM domain-containing protein</fullName>
    </recommendedName>
</protein>
<proteinExistence type="predicted"/>
<dbReference type="OrthoDB" id="165368at2"/>
<dbReference type="Gene3D" id="3.30.70.100">
    <property type="match status" value="1"/>
</dbReference>
<sequence length="105" mass="11451">MTADGRFSVYGKMTAKAGQRDELVARLADLLRLDTPGLEWCSVNATLEDPDTVWITEIWSDKATHDTETRSEAVVAATARLMELVAAPPEGCYGRVAHLHDVHAG</sequence>
<dbReference type="RefSeq" id="WP_051802750.1">
    <property type="nucleotide sequence ID" value="NZ_AP023354.1"/>
</dbReference>
<reference evidence="2" key="1">
    <citation type="submission" date="2020-08" db="EMBL/GenBank/DDBJ databases">
        <title>Whole genome shotgun sequence of Actinocatenispora sera NBRC 101916.</title>
        <authorList>
            <person name="Komaki H."/>
            <person name="Tamura T."/>
        </authorList>
    </citation>
    <scope>NUCLEOTIDE SEQUENCE</scope>
    <source>
        <strain evidence="2">NBRC 101916</strain>
    </source>
</reference>